<accession>A0AAD9L1Y2</accession>
<evidence type="ECO:0000313" key="2">
    <source>
        <dbReference type="EMBL" id="KAK2181737.1"/>
    </source>
</evidence>
<evidence type="ECO:0000313" key="3">
    <source>
        <dbReference type="Proteomes" id="UP001209878"/>
    </source>
</evidence>
<dbReference type="EMBL" id="JAODUO010000383">
    <property type="protein sequence ID" value="KAK2181737.1"/>
    <property type="molecule type" value="Genomic_DNA"/>
</dbReference>
<dbReference type="Proteomes" id="UP001209878">
    <property type="component" value="Unassembled WGS sequence"/>
</dbReference>
<protein>
    <submittedName>
        <fullName evidence="2">Uncharacterized protein</fullName>
    </submittedName>
</protein>
<organism evidence="2 3">
    <name type="scientific">Ridgeia piscesae</name>
    <name type="common">Tubeworm</name>
    <dbReference type="NCBI Taxonomy" id="27915"/>
    <lineage>
        <taxon>Eukaryota</taxon>
        <taxon>Metazoa</taxon>
        <taxon>Spiralia</taxon>
        <taxon>Lophotrochozoa</taxon>
        <taxon>Annelida</taxon>
        <taxon>Polychaeta</taxon>
        <taxon>Sedentaria</taxon>
        <taxon>Canalipalpata</taxon>
        <taxon>Sabellida</taxon>
        <taxon>Siboglinidae</taxon>
        <taxon>Ridgeia</taxon>
    </lineage>
</organism>
<feature type="region of interest" description="Disordered" evidence="1">
    <location>
        <begin position="97"/>
        <end position="145"/>
    </location>
</feature>
<feature type="compositionally biased region" description="Polar residues" evidence="1">
    <location>
        <begin position="126"/>
        <end position="138"/>
    </location>
</feature>
<proteinExistence type="predicted"/>
<evidence type="ECO:0000256" key="1">
    <source>
        <dbReference type="SAM" id="MobiDB-lite"/>
    </source>
</evidence>
<name>A0AAD9L1Y2_RIDPI</name>
<comment type="caution">
    <text evidence="2">The sequence shown here is derived from an EMBL/GenBank/DDBJ whole genome shotgun (WGS) entry which is preliminary data.</text>
</comment>
<sequence length="145" mass="16307">MNRRSSSAPARRDANFPPDASKFIVRGVVYVRAFRPTGNEENSAADRLSRTTYAWSAKAYPSLPPASPRWPKGPVPNHLPAFRRLPSRSVDKIVTRVSTSSNGTWRRIHDQTPRKESAASRATVASAKQRNTVRSNSVRPDWNFY</sequence>
<dbReference type="AlphaFoldDB" id="A0AAD9L1Y2"/>
<feature type="compositionally biased region" description="Basic and acidic residues" evidence="1">
    <location>
        <begin position="107"/>
        <end position="118"/>
    </location>
</feature>
<gene>
    <name evidence="2" type="ORF">NP493_383g01048</name>
</gene>
<keyword evidence="3" id="KW-1185">Reference proteome</keyword>
<reference evidence="2" key="1">
    <citation type="journal article" date="2023" name="Mol. Biol. Evol.">
        <title>Third-Generation Sequencing Reveals the Adaptive Role of the Epigenome in Three Deep-Sea Polychaetes.</title>
        <authorList>
            <person name="Perez M."/>
            <person name="Aroh O."/>
            <person name="Sun Y."/>
            <person name="Lan Y."/>
            <person name="Juniper S.K."/>
            <person name="Young C.R."/>
            <person name="Angers B."/>
            <person name="Qian P.Y."/>
        </authorList>
    </citation>
    <scope>NUCLEOTIDE SEQUENCE</scope>
    <source>
        <strain evidence="2">R07B-5</strain>
    </source>
</reference>